<evidence type="ECO:0000313" key="3">
    <source>
        <dbReference type="Proteomes" id="UP000070578"/>
    </source>
</evidence>
<evidence type="ECO:0000259" key="1">
    <source>
        <dbReference type="Pfam" id="PF00535"/>
    </source>
</evidence>
<dbReference type="EMBL" id="LSLI01000043">
    <property type="protein sequence ID" value="KXS32079.1"/>
    <property type="molecule type" value="Genomic_DNA"/>
</dbReference>
<dbReference type="PANTHER" id="PTHR43685:SF11">
    <property type="entry name" value="GLYCOSYLTRANSFERASE TAGX-RELATED"/>
    <property type="match status" value="1"/>
</dbReference>
<name>A0A139BSY3_9PROT</name>
<dbReference type="GO" id="GO:0016740">
    <property type="term" value="F:transferase activity"/>
    <property type="evidence" value="ECO:0007669"/>
    <property type="project" value="UniProtKB-KW"/>
</dbReference>
<organism evidence="2 3">
    <name type="scientific">Candidatus Gallionella acididurans</name>
    <dbReference type="NCBI Taxonomy" id="1796491"/>
    <lineage>
        <taxon>Bacteria</taxon>
        <taxon>Pseudomonadati</taxon>
        <taxon>Pseudomonadota</taxon>
        <taxon>Betaproteobacteria</taxon>
        <taxon>Nitrosomonadales</taxon>
        <taxon>Gallionellaceae</taxon>
        <taxon>Gallionella</taxon>
    </lineage>
</organism>
<dbReference type="PANTHER" id="PTHR43685">
    <property type="entry name" value="GLYCOSYLTRANSFERASE"/>
    <property type="match status" value="1"/>
</dbReference>
<dbReference type="Pfam" id="PF00535">
    <property type="entry name" value="Glycos_transf_2"/>
    <property type="match status" value="1"/>
</dbReference>
<proteinExistence type="predicted"/>
<dbReference type="AlphaFoldDB" id="A0A139BSY3"/>
<gene>
    <name evidence="2" type="ORF">AWT59_1819</name>
</gene>
<sequence length="331" mass="38055">MNSELVSIVMATYNGEKFLRKQLDSILGQTYQNFELIVVDDASTDNTLSILNEYAALYDRIHVFPAEKNLGLVSNFERGLRLAKGEYIALSDQDDIFRRDKIELLLATLKDHPGRDLVLSDLSLIDENDAEFATSLWRYQKLKPQQGKPFRRLIYLNFATGCAMMFRRRLLQIALPFPQACLVHDWWLAVVSASSKAGGIYLVSEQLTAYRKHSSNVLGAIEVNSNALKLRAIIDRIKSPSGGIPIFDKRMIEIKLSIARLDGYLRKEFWSRDERLMIEKLKDTFEGYLTDTHSSLLSRVIKLPQRVRFAVTIRSLTHFVWAIFSTIWPYK</sequence>
<dbReference type="SUPFAM" id="SSF53448">
    <property type="entry name" value="Nucleotide-diphospho-sugar transferases"/>
    <property type="match status" value="1"/>
</dbReference>
<dbReference type="CDD" id="cd04196">
    <property type="entry name" value="GT_2_like_d"/>
    <property type="match status" value="1"/>
</dbReference>
<dbReference type="InterPro" id="IPR001173">
    <property type="entry name" value="Glyco_trans_2-like"/>
</dbReference>
<reference evidence="2 3" key="2">
    <citation type="submission" date="2016-03" db="EMBL/GenBank/DDBJ databases">
        <title>New uncultured bacterium of the family Gallionellaceae from acid mine drainage: description and reconstruction of genome based on metagenomic analysis of microbial community.</title>
        <authorList>
            <person name="Kadnikov V."/>
            <person name="Ivasenko D."/>
            <person name="Beletsky A."/>
            <person name="Mardanov A."/>
            <person name="Danilova E."/>
            <person name="Pimenov N."/>
            <person name="Karnachuk O."/>
            <person name="Ravin N."/>
        </authorList>
    </citation>
    <scope>NUCLEOTIDE SEQUENCE [LARGE SCALE GENOMIC DNA]</scope>
    <source>
        <strain evidence="2">ShG14-8</strain>
    </source>
</reference>
<protein>
    <submittedName>
        <fullName evidence="2">Glycosyl transferase, group 2 family protein</fullName>
    </submittedName>
</protein>
<dbReference type="InterPro" id="IPR029044">
    <property type="entry name" value="Nucleotide-diphossugar_trans"/>
</dbReference>
<feature type="domain" description="Glycosyltransferase 2-like" evidence="1">
    <location>
        <begin position="7"/>
        <end position="171"/>
    </location>
</feature>
<accession>A0A139BSY3</accession>
<dbReference type="Proteomes" id="UP000070578">
    <property type="component" value="Unassembled WGS sequence"/>
</dbReference>
<dbReference type="InterPro" id="IPR050834">
    <property type="entry name" value="Glycosyltransf_2"/>
</dbReference>
<keyword evidence="2" id="KW-0808">Transferase</keyword>
<dbReference type="Gene3D" id="3.90.550.10">
    <property type="entry name" value="Spore Coat Polysaccharide Biosynthesis Protein SpsA, Chain A"/>
    <property type="match status" value="1"/>
</dbReference>
<reference evidence="2 3" key="1">
    <citation type="submission" date="2016-02" db="EMBL/GenBank/DDBJ databases">
        <authorList>
            <person name="Wen L."/>
            <person name="He K."/>
            <person name="Yang H."/>
        </authorList>
    </citation>
    <scope>NUCLEOTIDE SEQUENCE [LARGE SCALE GENOMIC DNA]</scope>
    <source>
        <strain evidence="2">ShG14-8</strain>
    </source>
</reference>
<comment type="caution">
    <text evidence="2">The sequence shown here is derived from an EMBL/GenBank/DDBJ whole genome shotgun (WGS) entry which is preliminary data.</text>
</comment>
<evidence type="ECO:0000313" key="2">
    <source>
        <dbReference type="EMBL" id="KXS32079.1"/>
    </source>
</evidence>